<evidence type="ECO:0000313" key="4">
    <source>
        <dbReference type="EMBL" id="CAI9546659.1"/>
    </source>
</evidence>
<keyword evidence="1" id="KW-0131">Cell cycle</keyword>
<keyword evidence="5" id="KW-1185">Reference proteome</keyword>
<dbReference type="SMART" id="SM01348">
    <property type="entry name" value="Nbs1_C"/>
    <property type="match status" value="1"/>
</dbReference>
<dbReference type="InterPro" id="IPR036420">
    <property type="entry name" value="BRCT_dom_sf"/>
</dbReference>
<dbReference type="PANTHER" id="PTHR12162:SF0">
    <property type="entry name" value="NIBRIN"/>
    <property type="match status" value="1"/>
</dbReference>
<organism evidence="4 5">
    <name type="scientific">Staurois parvus</name>
    <dbReference type="NCBI Taxonomy" id="386267"/>
    <lineage>
        <taxon>Eukaryota</taxon>
        <taxon>Metazoa</taxon>
        <taxon>Chordata</taxon>
        <taxon>Craniata</taxon>
        <taxon>Vertebrata</taxon>
        <taxon>Euteleostomi</taxon>
        <taxon>Amphibia</taxon>
        <taxon>Batrachia</taxon>
        <taxon>Anura</taxon>
        <taxon>Neobatrachia</taxon>
        <taxon>Ranoidea</taxon>
        <taxon>Ranidae</taxon>
        <taxon>Staurois</taxon>
    </lineage>
</organism>
<sequence>MESATSRNLKSGDKITFGVYNSKFRVVYEPLVTCSSCLSISEKSSLNQALQLLGGHIVNNWTENCTHLVMTSVKVTIKTICALICCKSIVKPEYFNEMIKAIKEKKALPEPKSFVPIVDEPSLQIDSLDLSENRKRKTIFKDNIFLFLTAKQHKKLSPAVHFGGAKAQLLTGELDDKHLLENPKACVIDLGATESQLSESQTPAWVTSIINILQGKGLRAIPEAEIGLAVIYMSTEIYCNPQQCVGNRNGIEKAAKSKIIGSSFSCSMAVNETILPVSTFNTTAYVANTEPQDQTHNCVDISGIREVKETPNSSRRHNSTKSDMCVDRDLESSSSADCRTAMFQEQSKPTEKKSQSIISVEKPSSQKEKTSQKMVSSKMLDYFKPTAKKRDRGVDEGEQSTAKIARVENNVSLTSIPVKKKSPIKWKDSDSLSSNDMDLDTEPNVVSKEKTALPDRWPKDNNDASTSSVVKDASMKRKQPDDVVEESDLENDEISDQQKIPKTDPVMVKRQRLGSEGDSGEDLKAGLLGNSIRTTEPQQSEQKVKAKLSVKQEPESQCEDKKTMVMMVHPKEENDENLPSRLLMTEFQTLVVIRPSGCRQYTSNAKQGNGPNFKKFRKITYPGAGSFPHIIGGSDLIAHDKKKNSELEQWLRQEMEEQTQQAREQSLAEDLFRYNPKNMKKRR</sequence>
<dbReference type="EMBL" id="CATNWA010003932">
    <property type="protein sequence ID" value="CAI9546659.1"/>
    <property type="molecule type" value="Genomic_DNA"/>
</dbReference>
<dbReference type="InterPro" id="IPR013908">
    <property type="entry name" value="Nibrin_C"/>
</dbReference>
<dbReference type="Gene3D" id="3.40.50.10980">
    <property type="entry name" value="Nibrin, BRCT2 domain"/>
    <property type="match status" value="1"/>
</dbReference>
<evidence type="ECO:0000256" key="1">
    <source>
        <dbReference type="ARBA" id="ARBA00023306"/>
    </source>
</evidence>
<dbReference type="Gene3D" id="3.40.50.10190">
    <property type="entry name" value="BRCT domain"/>
    <property type="match status" value="1"/>
</dbReference>
<dbReference type="InterPro" id="IPR001357">
    <property type="entry name" value="BRCT_dom"/>
</dbReference>
<feature type="region of interest" description="Disordered" evidence="2">
    <location>
        <begin position="654"/>
        <end position="683"/>
    </location>
</feature>
<dbReference type="Proteomes" id="UP001162483">
    <property type="component" value="Unassembled WGS sequence"/>
</dbReference>
<name>A0ABN9BGA0_9NEOB</name>
<comment type="caution">
    <text evidence="4">The sequence shown here is derived from an EMBL/GenBank/DDBJ whole genome shotgun (WGS) entry which is preliminary data.</text>
</comment>
<dbReference type="InterPro" id="IPR043014">
    <property type="entry name" value="Nibrin_BRCT2_sf"/>
</dbReference>
<feature type="region of interest" description="Disordered" evidence="2">
    <location>
        <begin position="425"/>
        <end position="508"/>
    </location>
</feature>
<dbReference type="Pfam" id="PF08599">
    <property type="entry name" value="Nbs1_C"/>
    <property type="match status" value="1"/>
</dbReference>
<evidence type="ECO:0000313" key="5">
    <source>
        <dbReference type="Proteomes" id="UP001162483"/>
    </source>
</evidence>
<dbReference type="InterPro" id="IPR040227">
    <property type="entry name" value="Nibrin-rel"/>
</dbReference>
<feature type="domain" description="Nibrin C-terminal" evidence="3">
    <location>
        <begin position="610"/>
        <end position="674"/>
    </location>
</feature>
<dbReference type="Pfam" id="PF16770">
    <property type="entry name" value="RTT107_BRCT_5"/>
    <property type="match status" value="1"/>
</dbReference>
<protein>
    <recommendedName>
        <fullName evidence="3">Nibrin C-terminal domain-containing protein</fullName>
    </recommendedName>
</protein>
<dbReference type="PANTHER" id="PTHR12162">
    <property type="entry name" value="NIBRIN-RELATED"/>
    <property type="match status" value="1"/>
</dbReference>
<feature type="compositionally biased region" description="Acidic residues" evidence="2">
    <location>
        <begin position="482"/>
        <end position="495"/>
    </location>
</feature>
<reference evidence="4" key="1">
    <citation type="submission" date="2023-05" db="EMBL/GenBank/DDBJ databases">
        <authorList>
            <person name="Stuckert A."/>
        </authorList>
    </citation>
    <scope>NUCLEOTIDE SEQUENCE</scope>
</reference>
<evidence type="ECO:0000259" key="3">
    <source>
        <dbReference type="SMART" id="SM01348"/>
    </source>
</evidence>
<proteinExistence type="predicted"/>
<evidence type="ECO:0000256" key="2">
    <source>
        <dbReference type="SAM" id="MobiDB-lite"/>
    </source>
</evidence>
<dbReference type="InterPro" id="IPR032429">
    <property type="entry name" value="Nibrin_BRCT2"/>
</dbReference>
<dbReference type="Pfam" id="PF16508">
    <property type="entry name" value="NIBRIN_BRCT_II"/>
    <property type="match status" value="1"/>
</dbReference>
<dbReference type="SUPFAM" id="SSF52113">
    <property type="entry name" value="BRCT domain"/>
    <property type="match status" value="1"/>
</dbReference>
<feature type="compositionally biased region" description="Basic and acidic residues" evidence="2">
    <location>
        <begin position="447"/>
        <end position="462"/>
    </location>
</feature>
<dbReference type="CDD" id="cd17741">
    <property type="entry name" value="BRCT_nibrin"/>
    <property type="match status" value="1"/>
</dbReference>
<feature type="region of interest" description="Disordered" evidence="2">
    <location>
        <begin position="341"/>
        <end position="401"/>
    </location>
</feature>
<feature type="region of interest" description="Disordered" evidence="2">
    <location>
        <begin position="301"/>
        <end position="329"/>
    </location>
</feature>
<gene>
    <name evidence="4" type="ORF">SPARVUS_LOCUS2866012</name>
</gene>
<accession>A0ABN9BGA0</accession>